<organism evidence="7 8">
    <name type="scientific">Megamonas hypermegale</name>
    <dbReference type="NCBI Taxonomy" id="158847"/>
    <lineage>
        <taxon>Bacteria</taxon>
        <taxon>Bacillati</taxon>
        <taxon>Bacillota</taxon>
        <taxon>Negativicutes</taxon>
        <taxon>Selenomonadales</taxon>
        <taxon>Selenomonadaceae</taxon>
        <taxon>Megamonas</taxon>
    </lineage>
</organism>
<accession>A0A921L9P1</accession>
<dbReference type="Gene3D" id="3.40.640.10">
    <property type="entry name" value="Type I PLP-dependent aspartate aminotransferase-like (Major domain)"/>
    <property type="match status" value="1"/>
</dbReference>
<dbReference type="PANTHER" id="PTHR46577">
    <property type="entry name" value="HTH-TYPE TRANSCRIPTIONAL REGULATORY PROTEIN GABR"/>
    <property type="match status" value="1"/>
</dbReference>
<evidence type="ECO:0000256" key="5">
    <source>
        <dbReference type="ARBA" id="ARBA00023163"/>
    </source>
</evidence>
<evidence type="ECO:0000256" key="2">
    <source>
        <dbReference type="ARBA" id="ARBA00022898"/>
    </source>
</evidence>
<feature type="domain" description="HTH gntR-type" evidence="6">
    <location>
        <begin position="17"/>
        <end position="85"/>
    </location>
</feature>
<dbReference type="Pfam" id="PF00392">
    <property type="entry name" value="GntR"/>
    <property type="match status" value="1"/>
</dbReference>
<comment type="similarity">
    <text evidence="1">In the C-terminal section; belongs to the class-I pyridoxal-phosphate-dependent aminotransferase family.</text>
</comment>
<dbReference type="CDD" id="cd07377">
    <property type="entry name" value="WHTH_GntR"/>
    <property type="match status" value="1"/>
</dbReference>
<dbReference type="EMBL" id="DYVR01000166">
    <property type="protein sequence ID" value="HJF85201.1"/>
    <property type="molecule type" value="Genomic_DNA"/>
</dbReference>
<keyword evidence="7" id="KW-0032">Aminotransferase</keyword>
<dbReference type="RefSeq" id="WP_289548906.1">
    <property type="nucleotide sequence ID" value="NZ_CAKMHU010000007.1"/>
</dbReference>
<evidence type="ECO:0000313" key="7">
    <source>
        <dbReference type="EMBL" id="HJF85201.1"/>
    </source>
</evidence>
<keyword evidence="5" id="KW-0804">Transcription</keyword>
<reference evidence="7" key="1">
    <citation type="journal article" date="2021" name="PeerJ">
        <title>Extensive microbial diversity within the chicken gut microbiome revealed by metagenomics and culture.</title>
        <authorList>
            <person name="Gilroy R."/>
            <person name="Ravi A."/>
            <person name="Getino M."/>
            <person name="Pursley I."/>
            <person name="Horton D.L."/>
            <person name="Alikhan N.F."/>
            <person name="Baker D."/>
            <person name="Gharbi K."/>
            <person name="Hall N."/>
            <person name="Watson M."/>
            <person name="Adriaenssens E.M."/>
            <person name="Foster-Nyarko E."/>
            <person name="Jarju S."/>
            <person name="Secka A."/>
            <person name="Antonio M."/>
            <person name="Oren A."/>
            <person name="Chaudhuri R.R."/>
            <person name="La Ragione R."/>
            <person name="Hildebrand F."/>
            <person name="Pallen M.J."/>
        </authorList>
    </citation>
    <scope>NUCLEOTIDE SEQUENCE</scope>
    <source>
        <strain evidence="7">7318</strain>
    </source>
</reference>
<sequence length="478" mass="53905">MDKNLTDFIVLHKTGKSPLYVQLYEEIVDKIKHKTLSPGYKLPPVRLLAREMAINPGTVVSAYRELEKNGYIFTRRGSGSYVAERIVPAESEGQEVPDIAAELADDVQTDCGQDDVINMSSVSLNPDIISLEVLQKAIDDILKRDRGYAFTYQDSRGYMPLRQSIAAYLAQKGIMTNERSVQIISGAQQGIDIVARALLKHGDVVFVENPTYPGAIAAFRSCGAKIVDVKLTKEGIDLIDLENKLKLFKPRLMYVMPNIQNPTGISYSKCVKRRLMGLARYHDMYILEDDYIGGLYYGKNAPVPLKTYDTDDRVIYIRTLSKVFLPGLRLAYLIVPSALSQKLLNVKYIADIATSGLTQRIFDYYLREGLWQKHLNSIRNIYKIQFDFVMKMLKKYLPKDISYIKPAGGLSIWLSLPERLRADDIIRRAKEKGVIVSSGAPFFVHQAPHRQVRISFAVLSLAQIKTGVKILAELMKNG</sequence>
<dbReference type="InterPro" id="IPR036390">
    <property type="entry name" value="WH_DNA-bd_sf"/>
</dbReference>
<evidence type="ECO:0000256" key="1">
    <source>
        <dbReference type="ARBA" id="ARBA00005384"/>
    </source>
</evidence>
<protein>
    <submittedName>
        <fullName evidence="7">PLP-dependent aminotransferase family protein</fullName>
    </submittedName>
</protein>
<evidence type="ECO:0000259" key="6">
    <source>
        <dbReference type="PROSITE" id="PS50949"/>
    </source>
</evidence>
<dbReference type="PROSITE" id="PS50949">
    <property type="entry name" value="HTH_GNTR"/>
    <property type="match status" value="1"/>
</dbReference>
<dbReference type="GO" id="GO:0003700">
    <property type="term" value="F:DNA-binding transcription factor activity"/>
    <property type="evidence" value="ECO:0007669"/>
    <property type="project" value="InterPro"/>
</dbReference>
<evidence type="ECO:0000256" key="3">
    <source>
        <dbReference type="ARBA" id="ARBA00023015"/>
    </source>
</evidence>
<dbReference type="InterPro" id="IPR051446">
    <property type="entry name" value="HTH_trans_reg/aminotransferase"/>
</dbReference>
<dbReference type="SUPFAM" id="SSF46785">
    <property type="entry name" value="Winged helix' DNA-binding domain"/>
    <property type="match status" value="1"/>
</dbReference>
<dbReference type="InterPro" id="IPR004839">
    <property type="entry name" value="Aminotransferase_I/II_large"/>
</dbReference>
<evidence type="ECO:0000313" key="8">
    <source>
        <dbReference type="Proteomes" id="UP000780768"/>
    </source>
</evidence>
<dbReference type="InterPro" id="IPR015422">
    <property type="entry name" value="PyrdxlP-dep_Trfase_small"/>
</dbReference>
<dbReference type="SUPFAM" id="SSF53383">
    <property type="entry name" value="PLP-dependent transferases"/>
    <property type="match status" value="1"/>
</dbReference>
<proteinExistence type="inferred from homology"/>
<dbReference type="InterPro" id="IPR015424">
    <property type="entry name" value="PyrdxlP-dep_Trfase"/>
</dbReference>
<dbReference type="AlphaFoldDB" id="A0A921L9P1"/>
<dbReference type="InterPro" id="IPR036388">
    <property type="entry name" value="WH-like_DNA-bd_sf"/>
</dbReference>
<evidence type="ECO:0000256" key="4">
    <source>
        <dbReference type="ARBA" id="ARBA00023125"/>
    </source>
</evidence>
<keyword evidence="7" id="KW-0808">Transferase</keyword>
<dbReference type="GO" id="GO:0008483">
    <property type="term" value="F:transaminase activity"/>
    <property type="evidence" value="ECO:0007669"/>
    <property type="project" value="UniProtKB-KW"/>
</dbReference>
<dbReference type="SMART" id="SM00345">
    <property type="entry name" value="HTH_GNTR"/>
    <property type="match status" value="1"/>
</dbReference>
<dbReference type="InterPro" id="IPR015421">
    <property type="entry name" value="PyrdxlP-dep_Trfase_major"/>
</dbReference>
<dbReference type="Pfam" id="PF00155">
    <property type="entry name" value="Aminotran_1_2"/>
    <property type="match status" value="1"/>
</dbReference>
<dbReference type="Gene3D" id="1.10.10.10">
    <property type="entry name" value="Winged helix-like DNA-binding domain superfamily/Winged helix DNA-binding domain"/>
    <property type="match status" value="1"/>
</dbReference>
<dbReference type="CDD" id="cd00609">
    <property type="entry name" value="AAT_like"/>
    <property type="match status" value="1"/>
</dbReference>
<dbReference type="GO" id="GO:0030170">
    <property type="term" value="F:pyridoxal phosphate binding"/>
    <property type="evidence" value="ECO:0007669"/>
    <property type="project" value="InterPro"/>
</dbReference>
<comment type="caution">
    <text evidence="7">The sequence shown here is derived from an EMBL/GenBank/DDBJ whole genome shotgun (WGS) entry which is preliminary data.</text>
</comment>
<reference evidence="7" key="2">
    <citation type="submission" date="2021-09" db="EMBL/GenBank/DDBJ databases">
        <authorList>
            <person name="Gilroy R."/>
        </authorList>
    </citation>
    <scope>NUCLEOTIDE SEQUENCE</scope>
    <source>
        <strain evidence="7">7318</strain>
    </source>
</reference>
<dbReference type="PANTHER" id="PTHR46577:SF2">
    <property type="entry name" value="TRANSCRIPTIONAL REGULATORY PROTEIN"/>
    <property type="match status" value="1"/>
</dbReference>
<dbReference type="Gene3D" id="3.90.1150.10">
    <property type="entry name" value="Aspartate Aminotransferase, domain 1"/>
    <property type="match status" value="1"/>
</dbReference>
<keyword evidence="4" id="KW-0238">DNA-binding</keyword>
<keyword evidence="3" id="KW-0805">Transcription regulation</keyword>
<name>A0A921L9P1_9FIRM</name>
<keyword evidence="2" id="KW-0663">Pyridoxal phosphate</keyword>
<dbReference type="Proteomes" id="UP000780768">
    <property type="component" value="Unassembled WGS sequence"/>
</dbReference>
<dbReference type="InterPro" id="IPR000524">
    <property type="entry name" value="Tscrpt_reg_HTH_GntR"/>
</dbReference>
<dbReference type="GO" id="GO:0003677">
    <property type="term" value="F:DNA binding"/>
    <property type="evidence" value="ECO:0007669"/>
    <property type="project" value="UniProtKB-KW"/>
</dbReference>
<gene>
    <name evidence="7" type="ORF">K8V65_06035</name>
</gene>